<protein>
    <recommendedName>
        <fullName evidence="3">LbtU family siderophore porin</fullName>
    </recommendedName>
</protein>
<accession>A4SDI1</accession>
<dbReference type="STRING" id="290318.Cvib_0518"/>
<dbReference type="EMBL" id="CP000607">
    <property type="protein sequence ID" value="ABP36540.1"/>
    <property type="molecule type" value="Genomic_DNA"/>
</dbReference>
<gene>
    <name evidence="2" type="ordered locus">Cvib_0518</name>
</gene>
<dbReference type="SUPFAM" id="SSF56935">
    <property type="entry name" value="Porins"/>
    <property type="match status" value="1"/>
</dbReference>
<dbReference type="NCBIfam" id="NF033652">
    <property type="entry name" value="LbtU_sider_porin"/>
    <property type="match status" value="1"/>
</dbReference>
<dbReference type="AlphaFoldDB" id="A4SDI1"/>
<dbReference type="Gene3D" id="2.40.160.10">
    <property type="entry name" value="Porin"/>
    <property type="match status" value="1"/>
</dbReference>
<name>A4SDI1_CHLPM</name>
<evidence type="ECO:0000313" key="2">
    <source>
        <dbReference type="EMBL" id="ABP36540.1"/>
    </source>
</evidence>
<keyword evidence="1" id="KW-0732">Signal</keyword>
<evidence type="ECO:0008006" key="3">
    <source>
        <dbReference type="Google" id="ProtNLM"/>
    </source>
</evidence>
<feature type="signal peptide" evidence="1">
    <location>
        <begin position="1"/>
        <end position="24"/>
    </location>
</feature>
<dbReference type="KEGG" id="pvi:Cvib_0518"/>
<evidence type="ECO:0000256" key="1">
    <source>
        <dbReference type="SAM" id="SignalP"/>
    </source>
</evidence>
<organism evidence="2">
    <name type="scientific">Chlorobium phaeovibrioides (strain DSM 265 / 1930)</name>
    <name type="common">Prosthecochloris vibrioformis (strain DSM 265)</name>
    <dbReference type="NCBI Taxonomy" id="290318"/>
    <lineage>
        <taxon>Bacteria</taxon>
        <taxon>Pseudomonadati</taxon>
        <taxon>Chlorobiota</taxon>
        <taxon>Chlorobiia</taxon>
        <taxon>Chlorobiales</taxon>
        <taxon>Chlorobiaceae</taxon>
        <taxon>Chlorobium/Pelodictyon group</taxon>
        <taxon>Chlorobium</taxon>
    </lineage>
</organism>
<dbReference type="HOGENOM" id="CLU_053826_0_0_10"/>
<dbReference type="OrthoDB" id="5417572at2"/>
<proteinExistence type="predicted"/>
<reference evidence="2" key="1">
    <citation type="submission" date="2007-03" db="EMBL/GenBank/DDBJ databases">
        <title>Complete sequence of Prosthecochloris vibrioformis DSM 265.</title>
        <authorList>
            <consortium name="US DOE Joint Genome Institute"/>
            <person name="Copeland A."/>
            <person name="Lucas S."/>
            <person name="Lapidus A."/>
            <person name="Barry K."/>
            <person name="Detter J.C."/>
            <person name="Glavina del Rio T."/>
            <person name="Hammon N."/>
            <person name="Israni S."/>
            <person name="Pitluck S."/>
            <person name="Schmutz J."/>
            <person name="Larimer F."/>
            <person name="Land M."/>
            <person name="Hauser L."/>
            <person name="Mikhailova N."/>
            <person name="Li T."/>
            <person name="Overmann J."/>
            <person name="Schuster S.C."/>
            <person name="Bryant D.A."/>
            <person name="Richardson P."/>
        </authorList>
    </citation>
    <scope>NUCLEOTIDE SEQUENCE [LARGE SCALE GENOMIC DNA]</scope>
    <source>
        <strain evidence="2">DSM 265</strain>
    </source>
</reference>
<sequence>MKKIIIAGAALATLGMVPSSALFASDEVLELKRRLDLLENRVEAAPRPEAEKSSITKGLAFGGLVEVEANYQDPSDSKATSDLTLATLELGLEAKVNPWLTAYGVLLYEQGENSDNILVEQAYIRMKSESSPFFAEVGRLTQSFGSFESSMISDPMTLELGESKLHASVKAGYEEGGLQGSLSVFKGDVQKTGESEINSLVASIGWQKEVDSFRYGIGGSWTNNMADTDGLQDSFKSGADTPATTADFVGGWSVNAMAGFGPFELRGEYLGACDSFKDGSAYDDVMNVAGRQPSAWSVEAGYQCKLPLHLALRYEGSDDFGTNDSRYGATLGWDVTDGAGLGFEYQRADNKGAADTDTVTVQLAMEF</sequence>
<feature type="chain" id="PRO_5002673227" description="LbtU family siderophore porin" evidence="1">
    <location>
        <begin position="25"/>
        <end position="367"/>
    </location>
</feature>
<dbReference type="InterPro" id="IPR023614">
    <property type="entry name" value="Porin_dom_sf"/>
</dbReference>
<dbReference type="eggNOG" id="COG3203">
    <property type="taxonomic scope" value="Bacteria"/>
</dbReference>